<sequence>MAIKNAIYQVDNGADFDEIHFKTKAEQVFCKDGKTVEESLRRTRQVKVILVSRSTNINGLQIVELGFRPKFIRILAQLAGTNLKNYTSDGSYDGKDSLCLFKYGSDAIAPTFSKNQIICLHSGNTYNFATISSVSETGFSLEWTGTGTLPGGVEIQMKVEAF</sequence>
<dbReference type="EMBL" id="FNJM01000001">
    <property type="protein sequence ID" value="SDO76807.1"/>
    <property type="molecule type" value="Genomic_DNA"/>
</dbReference>
<dbReference type="AlphaFoldDB" id="A0A1H0M8X5"/>
<keyword evidence="2" id="KW-1185">Reference proteome</keyword>
<name>A0A1H0M8X5_9CLOT</name>
<protein>
    <submittedName>
        <fullName evidence="1">Uncharacterized protein</fullName>
    </submittedName>
</protein>
<reference evidence="1 2" key="1">
    <citation type="submission" date="2016-10" db="EMBL/GenBank/DDBJ databases">
        <authorList>
            <person name="de Groot N.N."/>
        </authorList>
    </citation>
    <scope>NUCLEOTIDE SEQUENCE [LARGE SCALE GENOMIC DNA]</scope>
    <source>
        <strain evidence="1 2">DSM 12272</strain>
    </source>
</reference>
<proteinExistence type="predicted"/>
<evidence type="ECO:0000313" key="1">
    <source>
        <dbReference type="EMBL" id="SDO76807.1"/>
    </source>
</evidence>
<organism evidence="1 2">
    <name type="scientific">Clostridium gasigenes</name>
    <dbReference type="NCBI Taxonomy" id="94869"/>
    <lineage>
        <taxon>Bacteria</taxon>
        <taxon>Bacillati</taxon>
        <taxon>Bacillota</taxon>
        <taxon>Clostridia</taxon>
        <taxon>Eubacteriales</taxon>
        <taxon>Clostridiaceae</taxon>
        <taxon>Clostridium</taxon>
    </lineage>
</organism>
<evidence type="ECO:0000313" key="2">
    <source>
        <dbReference type="Proteomes" id="UP000198597"/>
    </source>
</evidence>
<dbReference type="OrthoDB" id="1958140at2"/>
<dbReference type="RefSeq" id="WP_089965200.1">
    <property type="nucleotide sequence ID" value="NZ_FNJM01000001.1"/>
</dbReference>
<accession>A0A1H0M8X5</accession>
<dbReference type="STRING" id="94869.SAMN04488529_101365"/>
<dbReference type="Proteomes" id="UP000198597">
    <property type="component" value="Unassembled WGS sequence"/>
</dbReference>
<gene>
    <name evidence="1" type="ORF">SAMN04488529_101365</name>
</gene>